<organism evidence="3 4">
    <name type="scientific">Jaculus jaculus</name>
    <name type="common">Lesser Egyptian jerboa</name>
    <dbReference type="NCBI Taxonomy" id="51337"/>
    <lineage>
        <taxon>Eukaryota</taxon>
        <taxon>Metazoa</taxon>
        <taxon>Chordata</taxon>
        <taxon>Craniata</taxon>
        <taxon>Vertebrata</taxon>
        <taxon>Euteleostomi</taxon>
        <taxon>Mammalia</taxon>
        <taxon>Eutheria</taxon>
        <taxon>Euarchontoglires</taxon>
        <taxon>Glires</taxon>
        <taxon>Rodentia</taxon>
        <taxon>Myomorpha</taxon>
        <taxon>Dipodoidea</taxon>
        <taxon>Dipodidae</taxon>
        <taxon>Dipodinae</taxon>
        <taxon>Jaculus</taxon>
    </lineage>
</organism>
<feature type="signal peptide" evidence="2">
    <location>
        <begin position="1"/>
        <end position="23"/>
    </location>
</feature>
<keyword evidence="1" id="KW-0472">Membrane</keyword>
<proteinExistence type="predicted"/>
<dbReference type="AlphaFoldDB" id="A0A8C5K4Z5"/>
<keyword evidence="2" id="KW-0732">Signal</keyword>
<dbReference type="Proteomes" id="UP000694385">
    <property type="component" value="Unassembled WGS sequence"/>
</dbReference>
<evidence type="ECO:0000256" key="1">
    <source>
        <dbReference type="SAM" id="Phobius"/>
    </source>
</evidence>
<dbReference type="GeneTree" id="ENSGT00520000059318"/>
<dbReference type="Ensembl" id="ENSJJAT00000011197.1">
    <property type="protein sequence ID" value="ENSJJAP00000004926.1"/>
    <property type="gene ID" value="ENSJJAG00000009900.1"/>
</dbReference>
<name>A0A8C5K4Z5_JACJA</name>
<evidence type="ECO:0000256" key="2">
    <source>
        <dbReference type="SAM" id="SignalP"/>
    </source>
</evidence>
<reference evidence="3" key="1">
    <citation type="submission" date="2025-08" db="UniProtKB">
        <authorList>
            <consortium name="Ensembl"/>
        </authorList>
    </citation>
    <scope>IDENTIFICATION</scope>
</reference>
<evidence type="ECO:0000313" key="4">
    <source>
        <dbReference type="Proteomes" id="UP000694385"/>
    </source>
</evidence>
<keyword evidence="4" id="KW-1185">Reference proteome</keyword>
<reference evidence="3" key="2">
    <citation type="submission" date="2025-09" db="UniProtKB">
        <authorList>
            <consortium name="Ensembl"/>
        </authorList>
    </citation>
    <scope>IDENTIFICATION</scope>
</reference>
<feature type="chain" id="PRO_5034999873" evidence="2">
    <location>
        <begin position="24"/>
        <end position="261"/>
    </location>
</feature>
<protein>
    <submittedName>
        <fullName evidence="3">Uncharacterized protein</fullName>
    </submittedName>
</protein>
<accession>A0A8C5K4Z5</accession>
<sequence length="261" mass="30075">MVDCMFVLTWVLLISCCLPQACCSQPNCTSVTDFDDCPGNVIDFCPKTIACACKDGKPFCKCPNYRGQWENYWYMGAKCDQLWSTLDLILIATLPGIGLAVMVALIIQTVYFCNKRTQKKQRCLSVLQPQANSTYSFDDYMKLPQPNQETIFVFRSSKKSRTRTNTEACMKTSFSSLREDNYSNYPSYNWDRSQGTSKTETNYGNKHLSTRHAKSSFEFSTLEAPRSSFIQNERQYNRYSNYEEPTVPYRIGRAQMKSNNY</sequence>
<keyword evidence="1" id="KW-0812">Transmembrane</keyword>
<evidence type="ECO:0000313" key="3">
    <source>
        <dbReference type="Ensembl" id="ENSJJAP00000004926.1"/>
    </source>
</evidence>
<keyword evidence="1" id="KW-1133">Transmembrane helix</keyword>
<feature type="transmembrane region" description="Helical" evidence="1">
    <location>
        <begin position="88"/>
        <end position="112"/>
    </location>
</feature>